<keyword evidence="6 10" id="KW-0547">Nucleotide-binding</keyword>
<dbReference type="GO" id="GO:0050567">
    <property type="term" value="F:glutaminyl-tRNA synthase (glutamine-hydrolyzing) activity"/>
    <property type="evidence" value="ECO:0007669"/>
    <property type="project" value="UniProtKB-UniRule"/>
</dbReference>
<keyword evidence="5 10" id="KW-0436">Ligase</keyword>
<comment type="subunit">
    <text evidence="2 10">Heterotrimer of A, B and C subunits.</text>
</comment>
<dbReference type="PANTHER" id="PTHR11895">
    <property type="entry name" value="TRANSAMIDASE"/>
    <property type="match status" value="1"/>
</dbReference>
<comment type="similarity">
    <text evidence="1 10">Belongs to the amidase family. GatA subfamily.</text>
</comment>
<protein>
    <recommendedName>
        <fullName evidence="4 10">Glutamyl-tRNA(Gln) amidotransferase subunit A</fullName>
        <shortName evidence="10">Glu-ADT subunit A</shortName>
        <ecNumber evidence="3 10">6.3.5.7</ecNumber>
    </recommendedName>
</protein>
<dbReference type="RefSeq" id="WP_146503376.1">
    <property type="nucleotide sequence ID" value="NZ_SJPG01000001.1"/>
</dbReference>
<dbReference type="OrthoDB" id="9811471at2"/>
<dbReference type="Pfam" id="PF01425">
    <property type="entry name" value="Amidase"/>
    <property type="match status" value="1"/>
</dbReference>
<dbReference type="GO" id="GO:0005524">
    <property type="term" value="F:ATP binding"/>
    <property type="evidence" value="ECO:0007669"/>
    <property type="project" value="UniProtKB-KW"/>
</dbReference>
<dbReference type="PANTHER" id="PTHR11895:SF151">
    <property type="entry name" value="GLUTAMYL-TRNA(GLN) AMIDOTRANSFERASE SUBUNIT A"/>
    <property type="match status" value="1"/>
</dbReference>
<dbReference type="Gene3D" id="3.90.1300.10">
    <property type="entry name" value="Amidase signature (AS) domain"/>
    <property type="match status" value="1"/>
</dbReference>
<dbReference type="InterPro" id="IPR023631">
    <property type="entry name" value="Amidase_dom"/>
</dbReference>
<evidence type="ECO:0000256" key="7">
    <source>
        <dbReference type="ARBA" id="ARBA00022840"/>
    </source>
</evidence>
<evidence type="ECO:0000256" key="3">
    <source>
        <dbReference type="ARBA" id="ARBA00012739"/>
    </source>
</evidence>
<feature type="domain" description="Amidase" evidence="11">
    <location>
        <begin position="24"/>
        <end position="461"/>
    </location>
</feature>
<dbReference type="AlphaFoldDB" id="A0A5C5XEZ9"/>
<evidence type="ECO:0000259" key="11">
    <source>
        <dbReference type="Pfam" id="PF01425"/>
    </source>
</evidence>
<comment type="function">
    <text evidence="10">Allows the formation of correctly charged Gln-tRNA(Gln) through the transamidation of misacylated Glu-tRNA(Gln) in organisms which lack glutaminyl-tRNA synthetase. The reaction takes place in the presence of glutamine and ATP through an activated gamma-phospho-Glu-tRNA(Gln).</text>
</comment>
<evidence type="ECO:0000256" key="4">
    <source>
        <dbReference type="ARBA" id="ARBA00014428"/>
    </source>
</evidence>
<evidence type="ECO:0000256" key="8">
    <source>
        <dbReference type="ARBA" id="ARBA00022917"/>
    </source>
</evidence>
<dbReference type="PROSITE" id="PS00571">
    <property type="entry name" value="AMIDASES"/>
    <property type="match status" value="1"/>
</dbReference>
<organism evidence="12 13">
    <name type="scientific">Rubinisphaera italica</name>
    <dbReference type="NCBI Taxonomy" id="2527969"/>
    <lineage>
        <taxon>Bacteria</taxon>
        <taxon>Pseudomonadati</taxon>
        <taxon>Planctomycetota</taxon>
        <taxon>Planctomycetia</taxon>
        <taxon>Planctomycetales</taxon>
        <taxon>Planctomycetaceae</taxon>
        <taxon>Rubinisphaera</taxon>
    </lineage>
</organism>
<keyword evidence="13" id="KW-1185">Reference proteome</keyword>
<evidence type="ECO:0000256" key="6">
    <source>
        <dbReference type="ARBA" id="ARBA00022741"/>
    </source>
</evidence>
<comment type="caution">
    <text evidence="12">The sequence shown here is derived from an EMBL/GenBank/DDBJ whole genome shotgun (WGS) entry which is preliminary data.</text>
</comment>
<comment type="catalytic activity">
    <reaction evidence="9 10">
        <text>L-glutamyl-tRNA(Gln) + L-glutamine + ATP + H2O = L-glutaminyl-tRNA(Gln) + L-glutamate + ADP + phosphate + H(+)</text>
        <dbReference type="Rhea" id="RHEA:17521"/>
        <dbReference type="Rhea" id="RHEA-COMP:9681"/>
        <dbReference type="Rhea" id="RHEA-COMP:9684"/>
        <dbReference type="ChEBI" id="CHEBI:15377"/>
        <dbReference type="ChEBI" id="CHEBI:15378"/>
        <dbReference type="ChEBI" id="CHEBI:29985"/>
        <dbReference type="ChEBI" id="CHEBI:30616"/>
        <dbReference type="ChEBI" id="CHEBI:43474"/>
        <dbReference type="ChEBI" id="CHEBI:58359"/>
        <dbReference type="ChEBI" id="CHEBI:78520"/>
        <dbReference type="ChEBI" id="CHEBI:78521"/>
        <dbReference type="ChEBI" id="CHEBI:456216"/>
        <dbReference type="EC" id="6.3.5.7"/>
    </reaction>
</comment>
<evidence type="ECO:0000313" key="13">
    <source>
        <dbReference type="Proteomes" id="UP000316095"/>
    </source>
</evidence>
<gene>
    <name evidence="10 12" type="primary">gatA</name>
    <name evidence="12" type="ORF">Pan54_21100</name>
</gene>
<feature type="active site" description="Charge relay system" evidence="10">
    <location>
        <position position="148"/>
    </location>
</feature>
<dbReference type="HAMAP" id="MF_00120">
    <property type="entry name" value="GatA"/>
    <property type="match status" value="1"/>
</dbReference>
<dbReference type="InterPro" id="IPR000120">
    <property type="entry name" value="Amidase"/>
</dbReference>
<dbReference type="InterPro" id="IPR004412">
    <property type="entry name" value="GatA"/>
</dbReference>
<keyword evidence="7 10" id="KW-0067">ATP-binding</keyword>
<evidence type="ECO:0000256" key="9">
    <source>
        <dbReference type="ARBA" id="ARBA00047407"/>
    </source>
</evidence>
<reference evidence="12 13" key="1">
    <citation type="submission" date="2019-02" db="EMBL/GenBank/DDBJ databases">
        <title>Deep-cultivation of Planctomycetes and their phenomic and genomic characterization uncovers novel biology.</title>
        <authorList>
            <person name="Wiegand S."/>
            <person name="Jogler M."/>
            <person name="Boedeker C."/>
            <person name="Pinto D."/>
            <person name="Vollmers J."/>
            <person name="Rivas-Marin E."/>
            <person name="Kohn T."/>
            <person name="Peeters S.H."/>
            <person name="Heuer A."/>
            <person name="Rast P."/>
            <person name="Oberbeckmann S."/>
            <person name="Bunk B."/>
            <person name="Jeske O."/>
            <person name="Meyerdierks A."/>
            <person name="Storesund J.E."/>
            <person name="Kallscheuer N."/>
            <person name="Luecker S."/>
            <person name="Lage O.M."/>
            <person name="Pohl T."/>
            <person name="Merkel B.J."/>
            <person name="Hornburger P."/>
            <person name="Mueller R.-W."/>
            <person name="Bruemmer F."/>
            <person name="Labrenz M."/>
            <person name="Spormann A.M."/>
            <person name="Op Den Camp H."/>
            <person name="Overmann J."/>
            <person name="Amann R."/>
            <person name="Jetten M.S.M."/>
            <person name="Mascher T."/>
            <person name="Medema M.H."/>
            <person name="Devos D.P."/>
            <person name="Kaster A.-K."/>
            <person name="Ovreas L."/>
            <person name="Rohde M."/>
            <person name="Galperin M.Y."/>
            <person name="Jogler C."/>
        </authorList>
    </citation>
    <scope>NUCLEOTIDE SEQUENCE [LARGE SCALE GENOMIC DNA]</scope>
    <source>
        <strain evidence="12 13">Pan54</strain>
    </source>
</reference>
<evidence type="ECO:0000313" key="12">
    <source>
        <dbReference type="EMBL" id="TWT61374.1"/>
    </source>
</evidence>
<feature type="active site" description="Charge relay system" evidence="10">
    <location>
        <position position="73"/>
    </location>
</feature>
<accession>A0A5C5XEZ9</accession>
<evidence type="ECO:0000256" key="2">
    <source>
        <dbReference type="ARBA" id="ARBA00011123"/>
    </source>
</evidence>
<dbReference type="InterPro" id="IPR020556">
    <property type="entry name" value="Amidase_CS"/>
</dbReference>
<name>A0A5C5XEZ9_9PLAN</name>
<sequence>MSASISNPRTLVNNIKNQSTSPQEVTEAYLNRIESINPKVGAYLQSDSIAVKNRAGEISATDSPMSGMPIAIKDNICNIGSGTTCASRMLENFRSPYDATVIRKLNEAGAVILGKTNLDEFAMGSSTENSALGKTNNPWNLEYVPGGSSGGSAAAVAAGLAPVALGSDTGGSIRQPAAFCGVVGMKPTYGRVSRYGLVAFASSLDQIGPFSRDVYGAAAVLQTIAGHDELDSTSLNEPVPKYLETLDRPLENLRLGFVEEWLGEGVEDSVKESVTKSVDTYRKLGAEIVPIELPHSKYCVATYYIIAPSEASSNLSRYDGVQYGHRAQDYSSLQEMYEKTRTEGFGEEVKRRIMLGCYALSSGYYDAYYLKALKVRRLIQQDYLKAFEKVDLLIGPVTPGPAFKRGELVDDPLQMYMADIFTIGANLAGIPAMSIPCGFTEDGLPLGTQLLGPVLGEETLLRAARMYEQECSWHEKMPAL</sequence>
<dbReference type="EMBL" id="SJPG01000001">
    <property type="protein sequence ID" value="TWT61374.1"/>
    <property type="molecule type" value="Genomic_DNA"/>
</dbReference>
<keyword evidence="12" id="KW-0808">Transferase</keyword>
<dbReference type="Proteomes" id="UP000316095">
    <property type="component" value="Unassembled WGS sequence"/>
</dbReference>
<proteinExistence type="inferred from homology"/>
<dbReference type="NCBIfam" id="TIGR00132">
    <property type="entry name" value="gatA"/>
    <property type="match status" value="1"/>
</dbReference>
<dbReference type="GO" id="GO:0006412">
    <property type="term" value="P:translation"/>
    <property type="evidence" value="ECO:0007669"/>
    <property type="project" value="UniProtKB-UniRule"/>
</dbReference>
<evidence type="ECO:0000256" key="5">
    <source>
        <dbReference type="ARBA" id="ARBA00022598"/>
    </source>
</evidence>
<keyword evidence="8 10" id="KW-0648">Protein biosynthesis</keyword>
<dbReference type="InterPro" id="IPR036928">
    <property type="entry name" value="AS_sf"/>
</dbReference>
<dbReference type="GO" id="GO:0016740">
    <property type="term" value="F:transferase activity"/>
    <property type="evidence" value="ECO:0007669"/>
    <property type="project" value="UniProtKB-KW"/>
</dbReference>
<dbReference type="EC" id="6.3.5.7" evidence="3 10"/>
<dbReference type="SUPFAM" id="SSF75304">
    <property type="entry name" value="Amidase signature (AS) enzymes"/>
    <property type="match status" value="1"/>
</dbReference>
<dbReference type="GO" id="GO:0030956">
    <property type="term" value="C:glutamyl-tRNA(Gln) amidotransferase complex"/>
    <property type="evidence" value="ECO:0007669"/>
    <property type="project" value="InterPro"/>
</dbReference>
<evidence type="ECO:0000256" key="1">
    <source>
        <dbReference type="ARBA" id="ARBA00008069"/>
    </source>
</evidence>
<evidence type="ECO:0000256" key="10">
    <source>
        <dbReference type="HAMAP-Rule" id="MF_00120"/>
    </source>
</evidence>
<feature type="active site" description="Acyl-ester intermediate" evidence="10">
    <location>
        <position position="172"/>
    </location>
</feature>